<proteinExistence type="predicted"/>
<name>A0A1B8H571_9GAMM</name>
<dbReference type="EMBL" id="LZEY01000056">
    <property type="protein sequence ID" value="OBU04232.1"/>
    <property type="molecule type" value="Genomic_DNA"/>
</dbReference>
<dbReference type="Proteomes" id="UP000092377">
    <property type="component" value="Unassembled WGS sequence"/>
</dbReference>
<protein>
    <submittedName>
        <fullName evidence="2">Outer membrane assembly protein AsmA</fullName>
    </submittedName>
</protein>
<dbReference type="RefSeq" id="WP_067405286.1">
    <property type="nucleotide sequence ID" value="NZ_LZEY01000056.1"/>
</dbReference>
<dbReference type="PANTHER" id="PTHR30441">
    <property type="entry name" value="DUF748 DOMAIN-CONTAINING PROTEIN"/>
    <property type="match status" value="1"/>
</dbReference>
<feature type="domain" description="AsmA" evidence="1">
    <location>
        <begin position="4"/>
        <end position="182"/>
    </location>
</feature>
<evidence type="ECO:0000313" key="2">
    <source>
        <dbReference type="EMBL" id="OBU04232.1"/>
    </source>
</evidence>
<evidence type="ECO:0000313" key="3">
    <source>
        <dbReference type="Proteomes" id="UP000092377"/>
    </source>
</evidence>
<accession>A0A1B8H571</accession>
<reference evidence="3" key="1">
    <citation type="submission" date="2016-06" db="EMBL/GenBank/DDBJ databases">
        <authorList>
            <person name="Butler K."/>
        </authorList>
    </citation>
    <scope>NUCLEOTIDE SEQUENCE [LARGE SCALE GENOMIC DNA]</scope>
    <source>
        <strain evidence="3">GCSL-Mp20</strain>
    </source>
</reference>
<keyword evidence="3" id="KW-1185">Reference proteome</keyword>
<organism evidence="2 3">
    <name type="scientific">Morganella psychrotolerans</name>
    <dbReference type="NCBI Taxonomy" id="368603"/>
    <lineage>
        <taxon>Bacteria</taxon>
        <taxon>Pseudomonadati</taxon>
        <taxon>Pseudomonadota</taxon>
        <taxon>Gammaproteobacteria</taxon>
        <taxon>Enterobacterales</taxon>
        <taxon>Morganellaceae</taxon>
        <taxon>Morganella</taxon>
    </lineage>
</organism>
<sequence>MKRLFTTLIILLVVITAGLATLILMVNPNDFRDYIVNKVKEDTGYELVMKDDMRWHVWPKLSIITGKMSLTAPDAAEPVVTADNMRLDVELWPLLSHQLSVKEVMLDGALLKILPETESKVQKSEPIAPGNQKARPVAVSKENKWSFDVDRIRIANSLLVWQTDDGAQINMRDINFSLERNTPERYVVALSSNILRNQQELSFSLSSDIDISQYPVQVSGNINRLNYRLSGAGLYANGINGNGTTAFTWHEAVGQAPQSLILESLKLSANESQLSGTIEAALGDTPRYDVQLTSPKLNLDNLLGYERAVTGTENGENKTAPVATRPAIVTNGSDSLNKYDLTIMNYFNATLALNVDSLIYQGMEISQLTVKAENLGSVTEISKMTGNVFGGRFSLPMTIYSETAPAKVRIKPLLQNIDVRPMLTAFKMPEKFTGRLSFDGDLRGTGYDQDAILNAWRGDVALSIVDVKMLGLNIPYLIQQSLSQTTDKVSSPESMDARTEAKKLDVIGTLNNGEVKISKILAVSDAFNITGSGRTNLVKQNLNINLGVQILKGWGKSNDFVTWLQSIRIPVVLFGSWENLQYKFEVETLLRNQLQQRAKQAIGGLINDKTGKELNAVESLINRL</sequence>
<dbReference type="Pfam" id="PF05170">
    <property type="entry name" value="AsmA"/>
    <property type="match status" value="2"/>
</dbReference>
<dbReference type="PANTHER" id="PTHR30441:SF4">
    <property type="entry name" value="PROTEIN ASMA"/>
    <property type="match status" value="1"/>
</dbReference>
<gene>
    <name evidence="2" type="ORF">AYY18_09845</name>
</gene>
<feature type="domain" description="AsmA" evidence="1">
    <location>
        <begin position="258"/>
        <end position="518"/>
    </location>
</feature>
<comment type="caution">
    <text evidence="2">The sequence shown here is derived from an EMBL/GenBank/DDBJ whole genome shotgun (WGS) entry which is preliminary data.</text>
</comment>
<dbReference type="InterPro" id="IPR007844">
    <property type="entry name" value="AsmA"/>
</dbReference>
<dbReference type="NCBIfam" id="NF008091">
    <property type="entry name" value="PRK10833.1"/>
    <property type="match status" value="1"/>
</dbReference>
<dbReference type="GO" id="GO:0090313">
    <property type="term" value="P:regulation of protein targeting to membrane"/>
    <property type="evidence" value="ECO:0007669"/>
    <property type="project" value="TreeGrafter"/>
</dbReference>
<dbReference type="GO" id="GO:0005886">
    <property type="term" value="C:plasma membrane"/>
    <property type="evidence" value="ECO:0007669"/>
    <property type="project" value="TreeGrafter"/>
</dbReference>
<evidence type="ECO:0000259" key="1">
    <source>
        <dbReference type="Pfam" id="PF05170"/>
    </source>
</evidence>
<dbReference type="AlphaFoldDB" id="A0A1B8H571"/>
<dbReference type="OrthoDB" id="9766390at2"/>
<dbReference type="InterPro" id="IPR052894">
    <property type="entry name" value="AsmA-related"/>
</dbReference>